<dbReference type="EMBL" id="AB592928">
    <property type="protein sequence ID" value="BAJ78505.1"/>
    <property type="molecule type" value="Genomic_DNA"/>
</dbReference>
<accession>B7TPV7</accession>
<evidence type="ECO:0000313" key="3">
    <source>
        <dbReference type="Proteomes" id="UP000102041"/>
    </source>
</evidence>
<organismHost>
    <name type="scientific">Cavia porcellus</name>
    <name type="common">Guinea pig</name>
    <dbReference type="NCBI Taxonomy" id="10141"/>
</organismHost>
<gene>
    <name evidence="2" type="primary">GP38</name>
</gene>
<reference evidence="2 3" key="1">
    <citation type="journal article" date="2011" name="J. Gen. Virol.">
        <title>Re-evaluation of the genome sequence of guinea pig cytomegalovirus.</title>
        <authorList>
            <person name="Kanai K."/>
            <person name="Yamada S."/>
            <person name="Yamamoto Y."/>
            <person name="Fukui Y."/>
            <person name="Kurane I."/>
            <person name="Inoue N."/>
        </authorList>
    </citation>
    <scope>NUCLEOTIDE SEQUENCE [LARGE SCALE GENOMIC DNA]</scope>
    <source>
        <strain evidence="2">22122</strain>
    </source>
</reference>
<keyword evidence="4" id="KW-1185">Reference proteome</keyword>
<protein>
    <submittedName>
        <fullName evidence="1 2">GP38</fullName>
    </submittedName>
</protein>
<dbReference type="OrthoDB" id="7604at10239"/>
<dbReference type="RefSeq" id="YP_007417811.1">
    <property type="nucleotide sequence ID" value="NC_020231.1"/>
</dbReference>
<proteinExistence type="predicted"/>
<evidence type="ECO:0000313" key="4">
    <source>
        <dbReference type="Proteomes" id="UP000132784"/>
    </source>
</evidence>
<evidence type="ECO:0000313" key="1">
    <source>
        <dbReference type="EMBL" id="AGE11515.1"/>
    </source>
</evidence>
<dbReference type="EMBL" id="KC503762">
    <property type="protein sequence ID" value="AGE11515.1"/>
    <property type="molecule type" value="Genomic_DNA"/>
</dbReference>
<dbReference type="Proteomes" id="UP000102041">
    <property type="component" value="Segment"/>
</dbReference>
<dbReference type="KEGG" id="vg:14536638"/>
<reference evidence="1 4" key="2">
    <citation type="journal article" date="2013" name="Genome Announc.">
        <title>Complete genome sequence of pathogenic Guinea pig cytomegalovirus from salivary gland homogenates of infected animals.</title>
        <authorList>
            <person name="Yang D."/>
            <person name="Tamburro K."/>
            <person name="Dittmer D."/>
            <person name="Cui X."/>
            <person name="McVoy M.A."/>
            <person name="Hernandez-Alvarado N."/>
            <person name="Schleiss M.R."/>
        </authorList>
    </citation>
    <scope>NUCLEOTIDE SEQUENCE [LARGE SCALE GENOMIC DNA]</scope>
    <source>
        <strain evidence="1">21222</strain>
    </source>
</reference>
<name>B7TPV7_GPCMV</name>
<sequence length="354" mass="40779">MMRVFIIEARVGKVVICLAVCPVFDQYRVPRGIDHSDRCLAGVSWSSDMDNDEERESPCFGGYVGKLIQSSMLGCSALSECVATMAEEGVVVAHRFGLWIRICDERYRYAAINSMKKLWIKRNYRPITGDIAIFGMCTRWKMRSRLPYRQIVFFMTSDWDVFAYDSDLIFYQAPSMRDFWGSPVMMEYDNVAMPVSICDRVRLNAVTVEDMIRVYRRFRLEMAVMEGRTDKSIQNGSVPVFEKRPRSREQQILIAATRAARDGNLTPVFIDDDAIRLNCDVPFYEHFIAPWIRKRNCSGSVAPETNVVRRMTALKSRPLPYPSEFFYDPFKISVGSRDASYSTRGDDVQKYVDG</sequence>
<organism evidence="2 3">
    <name type="scientific">Guinea pig cytomegalovirus (strain 22122)</name>
    <name type="common">GPCMV</name>
    <dbReference type="NCBI Taxonomy" id="103920"/>
    <lineage>
        <taxon>Viruses</taxon>
        <taxon>Duplodnaviria</taxon>
        <taxon>Heunggongvirae</taxon>
        <taxon>Peploviricota</taxon>
        <taxon>Herviviricetes</taxon>
        <taxon>Herpesvirales</taxon>
        <taxon>Orthoherpesviridae</taxon>
        <taxon>Betaherpesvirinae</taxon>
        <taxon>Quwivirus</taxon>
        <taxon>Quwivirus caviidbeta2</taxon>
    </lineage>
</organism>
<evidence type="ECO:0000313" key="2">
    <source>
        <dbReference type="EMBL" id="BAJ78505.1"/>
    </source>
</evidence>
<dbReference type="Proteomes" id="UP000132784">
    <property type="component" value="Segment"/>
</dbReference>
<dbReference type="GeneID" id="14536638"/>